<name>A0A1C4BWR7_9GAMM</name>
<protein>
    <submittedName>
        <fullName evidence="1">Phage head-tail joining protein</fullName>
    </submittedName>
</protein>
<accession>A0A1C4BWR7</accession>
<dbReference type="OrthoDB" id="7064770at2"/>
<gene>
    <name evidence="1" type="ORF">GA0061080_102618</name>
</gene>
<sequence>MIRAAGKRNQKILIRRRFDIPVGFSDVDPEYSKGFYKWAKVTQPNSATYFNSIQTDNVITHYFEIIANDGMPISVDYEIVWNGSVYRIKRCRWLDQLKKYLLLECEGFALNE</sequence>
<dbReference type="InterPro" id="IPR008767">
    <property type="entry name" value="Phage_SPP1_head-tail_adaptor"/>
</dbReference>
<proteinExistence type="predicted"/>
<dbReference type="Gene3D" id="2.40.10.270">
    <property type="entry name" value="Bacteriophage SPP1 head-tail adaptor protein"/>
    <property type="match status" value="1"/>
</dbReference>
<evidence type="ECO:0000313" key="2">
    <source>
        <dbReference type="Proteomes" id="UP000199698"/>
    </source>
</evidence>
<keyword evidence="2" id="KW-1185">Reference proteome</keyword>
<dbReference type="STRING" id="1798183.GA0061080_102618"/>
<evidence type="ECO:0000313" key="1">
    <source>
        <dbReference type="EMBL" id="SCC11260.1"/>
    </source>
</evidence>
<organism evidence="1 2">
    <name type="scientific">Gilliamella intestini</name>
    <dbReference type="NCBI Taxonomy" id="1798183"/>
    <lineage>
        <taxon>Bacteria</taxon>
        <taxon>Pseudomonadati</taxon>
        <taxon>Pseudomonadota</taxon>
        <taxon>Gammaproteobacteria</taxon>
        <taxon>Orbales</taxon>
        <taxon>Orbaceae</taxon>
        <taxon>Gilliamella</taxon>
    </lineage>
</organism>
<reference evidence="2" key="1">
    <citation type="submission" date="2016-08" db="EMBL/GenBank/DDBJ databases">
        <authorList>
            <person name="Varghese N."/>
            <person name="Submissions Spin"/>
        </authorList>
    </citation>
    <scope>NUCLEOTIDE SEQUENCE [LARGE SCALE GENOMIC DNA]</scope>
    <source>
        <strain evidence="2">R-53144</strain>
    </source>
</reference>
<dbReference type="Proteomes" id="UP000199698">
    <property type="component" value="Unassembled WGS sequence"/>
</dbReference>
<dbReference type="EMBL" id="FMBA01000026">
    <property type="protein sequence ID" value="SCC11260.1"/>
    <property type="molecule type" value="Genomic_DNA"/>
</dbReference>
<dbReference type="RefSeq" id="WP_091123713.1">
    <property type="nucleotide sequence ID" value="NZ_FMBA01000026.1"/>
</dbReference>
<dbReference type="InterPro" id="IPR038666">
    <property type="entry name" value="SSP1_head-tail_sf"/>
</dbReference>
<dbReference type="AlphaFoldDB" id="A0A1C4BWR7"/>
<dbReference type="Pfam" id="PF05521">
    <property type="entry name" value="Phage_HCP"/>
    <property type="match status" value="1"/>
</dbReference>